<proteinExistence type="predicted"/>
<dbReference type="AlphaFoldDB" id="A0AAX6HJR4"/>
<dbReference type="EMBL" id="JANAVB010008798">
    <property type="protein sequence ID" value="KAJ6841276.1"/>
    <property type="molecule type" value="Genomic_DNA"/>
</dbReference>
<sequence>MKGDYYRYLAAFKVIDERKKHYSLFKYKGNDFKLVLYLFWLGLFSFGAFLFAAAEAKKSRILCYEEIDGRKWSYVVEEEEEEGEGEPSRRRKKKGGGGSSL</sequence>
<feature type="transmembrane region" description="Helical" evidence="2">
    <location>
        <begin position="34"/>
        <end position="54"/>
    </location>
</feature>
<gene>
    <name evidence="4" type="ORF">M6B38_307775</name>
</gene>
<dbReference type="Proteomes" id="UP001140949">
    <property type="component" value="Unassembled WGS sequence"/>
</dbReference>
<keyword evidence="2" id="KW-0472">Membrane</keyword>
<organism evidence="4 5">
    <name type="scientific">Iris pallida</name>
    <name type="common">Sweet iris</name>
    <dbReference type="NCBI Taxonomy" id="29817"/>
    <lineage>
        <taxon>Eukaryota</taxon>
        <taxon>Viridiplantae</taxon>
        <taxon>Streptophyta</taxon>
        <taxon>Embryophyta</taxon>
        <taxon>Tracheophyta</taxon>
        <taxon>Spermatophyta</taxon>
        <taxon>Magnoliopsida</taxon>
        <taxon>Liliopsida</taxon>
        <taxon>Asparagales</taxon>
        <taxon>Iridaceae</taxon>
        <taxon>Iridoideae</taxon>
        <taxon>Irideae</taxon>
        <taxon>Iris</taxon>
    </lineage>
</organism>
<evidence type="ECO:0000259" key="3">
    <source>
        <dbReference type="Pfam" id="PF24162"/>
    </source>
</evidence>
<comment type="caution">
    <text evidence="4">The sequence shown here is derived from an EMBL/GenBank/DDBJ whole genome shotgun (WGS) entry which is preliminary data.</text>
</comment>
<name>A0AAX6HJR4_IRIPA</name>
<feature type="region of interest" description="Disordered" evidence="1">
    <location>
        <begin position="77"/>
        <end position="101"/>
    </location>
</feature>
<dbReference type="InterPro" id="IPR057404">
    <property type="entry name" value="RUS6_N"/>
</dbReference>
<evidence type="ECO:0000256" key="2">
    <source>
        <dbReference type="SAM" id="Phobius"/>
    </source>
</evidence>
<keyword evidence="2" id="KW-0812">Transmembrane</keyword>
<feature type="domain" description="Protein root UVB sensitive 6 N-terminal" evidence="3">
    <location>
        <begin position="58"/>
        <end position="82"/>
    </location>
</feature>
<protein>
    <recommendedName>
        <fullName evidence="3">Protein root UVB sensitive 6 N-terminal domain-containing protein</fullName>
    </recommendedName>
</protein>
<reference evidence="4" key="2">
    <citation type="submission" date="2023-04" db="EMBL/GenBank/DDBJ databases">
        <authorList>
            <person name="Bruccoleri R.E."/>
            <person name="Oakeley E.J."/>
            <person name="Faust A.-M."/>
            <person name="Dessus-Babus S."/>
            <person name="Altorfer M."/>
            <person name="Burckhardt D."/>
            <person name="Oertli M."/>
            <person name="Naumann U."/>
            <person name="Petersen F."/>
            <person name="Wong J."/>
        </authorList>
    </citation>
    <scope>NUCLEOTIDE SEQUENCE</scope>
    <source>
        <strain evidence="4">GSM-AAB239-AS_SAM_17_03QT</strain>
        <tissue evidence="4">Leaf</tissue>
    </source>
</reference>
<keyword evidence="2" id="KW-1133">Transmembrane helix</keyword>
<keyword evidence="5" id="KW-1185">Reference proteome</keyword>
<reference evidence="4" key="1">
    <citation type="journal article" date="2023" name="GigaByte">
        <title>Genome assembly of the bearded iris, Iris pallida Lam.</title>
        <authorList>
            <person name="Bruccoleri R.E."/>
            <person name="Oakeley E.J."/>
            <person name="Faust A.M.E."/>
            <person name="Altorfer M."/>
            <person name="Dessus-Babus S."/>
            <person name="Burckhardt D."/>
            <person name="Oertli M."/>
            <person name="Naumann U."/>
            <person name="Petersen F."/>
            <person name="Wong J."/>
        </authorList>
    </citation>
    <scope>NUCLEOTIDE SEQUENCE</scope>
    <source>
        <tissue evidence="4">Leaf</tissue>
    </source>
</reference>
<dbReference type="Pfam" id="PF24162">
    <property type="entry name" value="RUS6_N"/>
    <property type="match status" value="1"/>
</dbReference>
<evidence type="ECO:0000256" key="1">
    <source>
        <dbReference type="SAM" id="MobiDB-lite"/>
    </source>
</evidence>
<accession>A0AAX6HJR4</accession>
<evidence type="ECO:0000313" key="4">
    <source>
        <dbReference type="EMBL" id="KAJ6841276.1"/>
    </source>
</evidence>
<evidence type="ECO:0000313" key="5">
    <source>
        <dbReference type="Proteomes" id="UP001140949"/>
    </source>
</evidence>